<dbReference type="PANTHER" id="PTHR30457:SF0">
    <property type="entry name" value="PHOSPHATASE, PUTATIVE (AFU_ORTHOLOGUE AFUA_4G01070)-RELATED"/>
    <property type="match status" value="1"/>
</dbReference>
<comment type="similarity">
    <text evidence="1">Belongs to the SurE nucleotidase family.</text>
</comment>
<dbReference type="AlphaFoldDB" id="A0AAD8IT28"/>
<reference evidence="5" key="2">
    <citation type="submission" date="2023-05" db="EMBL/GenBank/DDBJ databases">
        <authorList>
            <person name="Schelkunov M.I."/>
        </authorList>
    </citation>
    <scope>NUCLEOTIDE SEQUENCE</scope>
    <source>
        <strain evidence="5">Hsosn_3</strain>
        <tissue evidence="5">Leaf</tissue>
    </source>
</reference>
<feature type="domain" description="Survival protein SurE-like phosphatase/nucleotidase" evidence="4">
    <location>
        <begin position="10"/>
        <end position="203"/>
    </location>
</feature>
<keyword evidence="6" id="KW-1185">Reference proteome</keyword>
<dbReference type="NCBIfam" id="TIGR00087">
    <property type="entry name" value="surE"/>
    <property type="match status" value="1"/>
</dbReference>
<dbReference type="InterPro" id="IPR030048">
    <property type="entry name" value="SurE"/>
</dbReference>
<dbReference type="GO" id="GO:0005829">
    <property type="term" value="C:cytosol"/>
    <property type="evidence" value="ECO:0007669"/>
    <property type="project" value="TreeGrafter"/>
</dbReference>
<evidence type="ECO:0000256" key="1">
    <source>
        <dbReference type="ARBA" id="ARBA00011062"/>
    </source>
</evidence>
<organism evidence="5 6">
    <name type="scientific">Heracleum sosnowskyi</name>
    <dbReference type="NCBI Taxonomy" id="360622"/>
    <lineage>
        <taxon>Eukaryota</taxon>
        <taxon>Viridiplantae</taxon>
        <taxon>Streptophyta</taxon>
        <taxon>Embryophyta</taxon>
        <taxon>Tracheophyta</taxon>
        <taxon>Spermatophyta</taxon>
        <taxon>Magnoliopsida</taxon>
        <taxon>eudicotyledons</taxon>
        <taxon>Gunneridae</taxon>
        <taxon>Pentapetalae</taxon>
        <taxon>asterids</taxon>
        <taxon>campanulids</taxon>
        <taxon>Apiales</taxon>
        <taxon>Apiaceae</taxon>
        <taxon>Apioideae</taxon>
        <taxon>apioid superclade</taxon>
        <taxon>Tordylieae</taxon>
        <taxon>Tordyliinae</taxon>
        <taxon>Heracleum</taxon>
    </lineage>
</organism>
<gene>
    <name evidence="5" type="ORF">POM88_018716</name>
</gene>
<evidence type="ECO:0000256" key="3">
    <source>
        <dbReference type="ARBA" id="ARBA00022801"/>
    </source>
</evidence>
<evidence type="ECO:0000256" key="2">
    <source>
        <dbReference type="ARBA" id="ARBA00022723"/>
    </source>
</evidence>
<dbReference type="Proteomes" id="UP001237642">
    <property type="component" value="Unassembled WGS sequence"/>
</dbReference>
<dbReference type="EMBL" id="JAUIZM010000004">
    <property type="protein sequence ID" value="KAK1390538.1"/>
    <property type="molecule type" value="Genomic_DNA"/>
</dbReference>
<dbReference type="InterPro" id="IPR002828">
    <property type="entry name" value="SurE-like_Pase/nucleotidase"/>
</dbReference>
<evidence type="ECO:0000313" key="5">
    <source>
        <dbReference type="EMBL" id="KAK1390538.1"/>
    </source>
</evidence>
<dbReference type="PANTHER" id="PTHR30457">
    <property type="entry name" value="5'-NUCLEOTIDASE SURE"/>
    <property type="match status" value="1"/>
</dbReference>
<comment type="caution">
    <text evidence="5">The sequence shown here is derived from an EMBL/GenBank/DDBJ whole genome shotgun (WGS) entry which is preliminary data.</text>
</comment>
<dbReference type="GO" id="GO:0008252">
    <property type="term" value="F:nucleotidase activity"/>
    <property type="evidence" value="ECO:0007669"/>
    <property type="project" value="InterPro"/>
</dbReference>
<evidence type="ECO:0000313" key="6">
    <source>
        <dbReference type="Proteomes" id="UP001237642"/>
    </source>
</evidence>
<name>A0AAD8IT28_9APIA</name>
<sequence>MESNANRPMIMVTNDDGIYGDGLQALVQVLVSTNRYQVFVCAPESERSACGHSVTWTHAVEVKQVKIQGATAFAVSGTPADCASLGISKILFPAVPDLVISGINKGSNCGYNIVYSGTVAGAREAFLQGLPSISLSYDYDWFGGKSTVNAFKLSAEACLPIIDAVLDEIRNRTYPRNCFLNIDLPTDILNHKGYKLTKQSKSAIRTSWKQITSEAQEGNILSTVTTDANSANIDLNATDVSQERQNSLLFKRQFVGYQVGEIDTDYYFLKEGYVTVTLLSALTHTETDCEAYFKMWLPRVTECFSSAPL</sequence>
<dbReference type="SUPFAM" id="SSF64167">
    <property type="entry name" value="SurE-like"/>
    <property type="match status" value="1"/>
</dbReference>
<evidence type="ECO:0000259" key="4">
    <source>
        <dbReference type="Pfam" id="PF01975"/>
    </source>
</evidence>
<dbReference type="Pfam" id="PF01975">
    <property type="entry name" value="SurE"/>
    <property type="match status" value="1"/>
</dbReference>
<keyword evidence="2" id="KW-0479">Metal-binding</keyword>
<dbReference type="GO" id="GO:0046872">
    <property type="term" value="F:metal ion binding"/>
    <property type="evidence" value="ECO:0007669"/>
    <property type="project" value="UniProtKB-KW"/>
</dbReference>
<dbReference type="HAMAP" id="MF_00060">
    <property type="entry name" value="SurE"/>
    <property type="match status" value="1"/>
</dbReference>
<reference evidence="5" key="1">
    <citation type="submission" date="2023-02" db="EMBL/GenBank/DDBJ databases">
        <title>Genome of toxic invasive species Heracleum sosnowskyi carries increased number of genes despite the absence of recent whole-genome duplications.</title>
        <authorList>
            <person name="Schelkunov M."/>
            <person name="Shtratnikova V."/>
            <person name="Makarenko M."/>
            <person name="Klepikova A."/>
            <person name="Omelchenko D."/>
            <person name="Novikova G."/>
            <person name="Obukhova E."/>
            <person name="Bogdanov V."/>
            <person name="Penin A."/>
            <person name="Logacheva M."/>
        </authorList>
    </citation>
    <scope>NUCLEOTIDE SEQUENCE</scope>
    <source>
        <strain evidence="5">Hsosn_3</strain>
        <tissue evidence="5">Leaf</tissue>
    </source>
</reference>
<protein>
    <submittedName>
        <fullName evidence="5">Survival protein SurE-like phosphatase/nucleotidase</fullName>
    </submittedName>
</protein>
<dbReference type="InterPro" id="IPR036523">
    <property type="entry name" value="SurE-like_sf"/>
</dbReference>
<accession>A0AAD8IT28</accession>
<keyword evidence="3" id="KW-0378">Hydrolase</keyword>
<dbReference type="Gene3D" id="3.40.1210.10">
    <property type="entry name" value="Survival protein SurE-like phosphatase/nucleotidase"/>
    <property type="match status" value="1"/>
</dbReference>
<proteinExistence type="inferred from homology"/>